<dbReference type="RefSeq" id="WP_242601749.1">
    <property type="nucleotide sequence ID" value="NZ_CYSB01000025.1"/>
</dbReference>
<evidence type="ECO:0000313" key="1">
    <source>
        <dbReference type="EMBL" id="CUH65751.1"/>
    </source>
</evidence>
<dbReference type="Pfam" id="PF07386">
    <property type="entry name" value="DUF1499"/>
    <property type="match status" value="1"/>
</dbReference>
<evidence type="ECO:0000313" key="2">
    <source>
        <dbReference type="EMBL" id="CUH70651.1"/>
    </source>
</evidence>
<keyword evidence="3" id="KW-1185">Reference proteome</keyword>
<organism evidence="2 4">
    <name type="scientific">Thalassovita autumnalis</name>
    <dbReference type="NCBI Taxonomy" id="2072972"/>
    <lineage>
        <taxon>Bacteria</taxon>
        <taxon>Pseudomonadati</taxon>
        <taxon>Pseudomonadota</taxon>
        <taxon>Alphaproteobacteria</taxon>
        <taxon>Rhodobacterales</taxon>
        <taxon>Roseobacteraceae</taxon>
        <taxon>Thalassovita</taxon>
    </lineage>
</organism>
<proteinExistence type="predicted"/>
<dbReference type="Proteomes" id="UP000051887">
    <property type="component" value="Unassembled WGS sequence"/>
</dbReference>
<name>A0A0P1FR74_9RHOB</name>
<dbReference type="Proteomes" id="UP000051086">
    <property type="component" value="Unassembled WGS sequence"/>
</dbReference>
<dbReference type="EMBL" id="CYSB01000025">
    <property type="protein sequence ID" value="CUH65751.1"/>
    <property type="molecule type" value="Genomic_DNA"/>
</dbReference>
<accession>A0A0P1FR74</accession>
<protein>
    <recommendedName>
        <fullName evidence="5">DUF1499 domain-containing protein</fullName>
    </recommendedName>
</protein>
<dbReference type="EMBL" id="CYSC01000007">
    <property type="protein sequence ID" value="CUH70651.1"/>
    <property type="molecule type" value="Genomic_DNA"/>
</dbReference>
<dbReference type="InterPro" id="IPR010865">
    <property type="entry name" value="DUF1499"/>
</dbReference>
<reference evidence="1 3" key="2">
    <citation type="submission" date="2015-09" db="EMBL/GenBank/DDBJ databases">
        <authorList>
            <person name="Rodrigo-Torres L."/>
            <person name="Arahal D.R."/>
        </authorList>
    </citation>
    <scope>NUCLEOTIDE SEQUENCE [LARGE SCALE GENOMIC DNA]</scope>
    <source>
        <strain evidence="1 3">CECT 5118</strain>
    </source>
</reference>
<evidence type="ECO:0000313" key="4">
    <source>
        <dbReference type="Proteomes" id="UP000051887"/>
    </source>
</evidence>
<dbReference type="AlphaFoldDB" id="A0A0P1FR74"/>
<sequence length="126" mass="14232">MKWLILILLVAMGYIRFAPSDPTRWHRPVEGQADRDWPNGVLRLTGASLADLDAVARDWPRTKLLAGSVEEGRVTYVTRTALWGFPDYTTVEARETGSAIYARLRFGRSDFGVNGRRVAQWLAALR</sequence>
<evidence type="ECO:0000313" key="3">
    <source>
        <dbReference type="Proteomes" id="UP000051086"/>
    </source>
</evidence>
<evidence type="ECO:0008006" key="5">
    <source>
        <dbReference type="Google" id="ProtNLM"/>
    </source>
</evidence>
<gene>
    <name evidence="1" type="ORF">TL5118_01448</name>
    <name evidence="2" type="ORF">TL5120_00430</name>
</gene>
<reference evidence="2 4" key="1">
    <citation type="submission" date="2015-09" db="EMBL/GenBank/DDBJ databases">
        <authorList>
            <consortium name="Swine Surveillance"/>
        </authorList>
    </citation>
    <scope>NUCLEOTIDE SEQUENCE [LARGE SCALE GENOMIC DNA]</scope>
    <source>
        <strain evidence="2 4">5120</strain>
    </source>
</reference>